<dbReference type="RefSeq" id="WP_219080380.1">
    <property type="nucleotide sequence ID" value="NZ_JAHBBD010000004.1"/>
</dbReference>
<gene>
    <name evidence="4" type="ORF">KIH73_02975</name>
</gene>
<dbReference type="Proteomes" id="UP000812844">
    <property type="component" value="Unassembled WGS sequence"/>
</dbReference>
<sequence length="259" mass="25954">MSNPNMQPSRNRPAGVTACGVIGLVLGVIALILSFVPIINNIAFVLGGIGLILAVVGLVGAFRGRRGGKAVAVAAAVLSALSLAVTLAMQAAAGQAIDEALDGATSQQAAAGDSDGDSDGAAADAADATGASGAQDMEGDLTDAHVRIVSAVRGGEDYNGQPTVLVTYEWTNTGEANTSFMVVADAAAFQNGRELDVAVYTQTPEGYDANSTLDELQPGATGTATIGYVLADDSPVSVEVSDLFAFDADAPSVTGSFEL</sequence>
<dbReference type="Pfam" id="PF16729">
    <property type="entry name" value="DUF5067"/>
    <property type="match status" value="1"/>
</dbReference>
<evidence type="ECO:0000313" key="4">
    <source>
        <dbReference type="EMBL" id="MBW3082349.1"/>
    </source>
</evidence>
<evidence type="ECO:0000256" key="1">
    <source>
        <dbReference type="SAM" id="MobiDB-lite"/>
    </source>
</evidence>
<feature type="transmembrane region" description="Helical" evidence="2">
    <location>
        <begin position="70"/>
        <end position="89"/>
    </location>
</feature>
<reference evidence="4 5" key="1">
    <citation type="submission" date="2021-05" db="EMBL/GenBank/DDBJ databases">
        <title>Phylogenetic classification of ten novel species belonging to the genus Bifidobacterium comprising B. colchicus sp. nov., B. abeli sp. nov., B. bicoloris sp. nov., B. guerezis sp. nov., B. rosaliae sp. nov., B. santillanensis sp. nov., B. argentati sp. nov., B. amazzoni sp. nov., B. pluviali sp. nov., and B. pinnaculum sp. nov.</title>
        <authorList>
            <person name="Lugli G.A."/>
            <person name="Ruiz Garcia L."/>
            <person name="Margolles A."/>
            <person name="Ventura M."/>
        </authorList>
    </citation>
    <scope>NUCLEOTIDE SEQUENCE [LARGE SCALE GENOMIC DNA]</scope>
    <source>
        <strain evidence="4 5">6T3</strain>
    </source>
</reference>
<keyword evidence="2" id="KW-1133">Transmembrane helix</keyword>
<feature type="transmembrane region" description="Helical" evidence="2">
    <location>
        <begin position="42"/>
        <end position="63"/>
    </location>
</feature>
<evidence type="ECO:0000259" key="3">
    <source>
        <dbReference type="Pfam" id="PF16729"/>
    </source>
</evidence>
<protein>
    <submittedName>
        <fullName evidence="4">DUF5067 domain-containing protein</fullName>
    </submittedName>
</protein>
<evidence type="ECO:0000313" key="5">
    <source>
        <dbReference type="Proteomes" id="UP000812844"/>
    </source>
</evidence>
<keyword evidence="2" id="KW-0812">Transmembrane</keyword>
<proteinExistence type="predicted"/>
<feature type="domain" description="DUF5067" evidence="3">
    <location>
        <begin position="123"/>
        <end position="242"/>
    </location>
</feature>
<name>A0ABS6W8C9_9BIFI</name>
<feature type="region of interest" description="Disordered" evidence="1">
    <location>
        <begin position="107"/>
        <end position="137"/>
    </location>
</feature>
<dbReference type="EMBL" id="JAHBBD010000004">
    <property type="protein sequence ID" value="MBW3082349.1"/>
    <property type="molecule type" value="Genomic_DNA"/>
</dbReference>
<evidence type="ECO:0000256" key="2">
    <source>
        <dbReference type="SAM" id="Phobius"/>
    </source>
</evidence>
<keyword evidence="5" id="KW-1185">Reference proteome</keyword>
<feature type="compositionally biased region" description="Low complexity" evidence="1">
    <location>
        <begin position="107"/>
        <end position="136"/>
    </location>
</feature>
<keyword evidence="2" id="KW-0472">Membrane</keyword>
<comment type="caution">
    <text evidence="4">The sequence shown here is derived from an EMBL/GenBank/DDBJ whole genome shotgun (WGS) entry which is preliminary data.</text>
</comment>
<organism evidence="4 5">
    <name type="scientific">Bifidobacterium phasiani</name>
    <dbReference type="NCBI Taxonomy" id="2834431"/>
    <lineage>
        <taxon>Bacteria</taxon>
        <taxon>Bacillati</taxon>
        <taxon>Actinomycetota</taxon>
        <taxon>Actinomycetes</taxon>
        <taxon>Bifidobacteriales</taxon>
        <taxon>Bifidobacteriaceae</taxon>
        <taxon>Bifidobacterium</taxon>
    </lineage>
</organism>
<accession>A0ABS6W8C9</accession>
<dbReference type="InterPro" id="IPR031989">
    <property type="entry name" value="DUF5067"/>
</dbReference>
<feature type="transmembrane region" description="Helical" evidence="2">
    <location>
        <begin position="12"/>
        <end position="36"/>
    </location>
</feature>